<dbReference type="Pfam" id="PF01551">
    <property type="entry name" value="Peptidase_M23"/>
    <property type="match status" value="1"/>
</dbReference>
<keyword evidence="4" id="KW-1185">Reference proteome</keyword>
<dbReference type="SUPFAM" id="SSF51261">
    <property type="entry name" value="Duplicated hybrid motif"/>
    <property type="match status" value="1"/>
</dbReference>
<dbReference type="EMBL" id="JACIJP010000002">
    <property type="protein sequence ID" value="MBB6123718.1"/>
    <property type="molecule type" value="Genomic_DNA"/>
</dbReference>
<evidence type="ECO:0000259" key="2">
    <source>
        <dbReference type="Pfam" id="PF01551"/>
    </source>
</evidence>
<reference evidence="3 4" key="1">
    <citation type="submission" date="2020-08" db="EMBL/GenBank/DDBJ databases">
        <title>Genomic Encyclopedia of Type Strains, Phase IV (KMG-IV): sequencing the most valuable type-strain genomes for metagenomic binning, comparative biology and taxonomic classification.</title>
        <authorList>
            <person name="Goeker M."/>
        </authorList>
    </citation>
    <scope>NUCLEOTIDE SEQUENCE [LARGE SCALE GENOMIC DNA]</scope>
    <source>
        <strain evidence="3 4">DSM 102255</strain>
    </source>
</reference>
<dbReference type="Proteomes" id="UP000552700">
    <property type="component" value="Unassembled WGS sequence"/>
</dbReference>
<feature type="chain" id="PRO_5032859223" evidence="1">
    <location>
        <begin position="26"/>
        <end position="341"/>
    </location>
</feature>
<protein>
    <submittedName>
        <fullName evidence="3">Murein DD-endopeptidase MepM/ murein hydrolase activator NlpD</fullName>
    </submittedName>
</protein>
<dbReference type="InterPro" id="IPR050570">
    <property type="entry name" value="Cell_wall_metabolism_enzyme"/>
</dbReference>
<dbReference type="Gene3D" id="2.70.70.10">
    <property type="entry name" value="Glucose Permease (Domain IIA)"/>
    <property type="match status" value="1"/>
</dbReference>
<evidence type="ECO:0000313" key="3">
    <source>
        <dbReference type="EMBL" id="MBB6123718.1"/>
    </source>
</evidence>
<dbReference type="InterPro" id="IPR011055">
    <property type="entry name" value="Dup_hybrid_motif"/>
</dbReference>
<dbReference type="AlphaFoldDB" id="A0A841J598"/>
<organism evidence="3 4">
    <name type="scientific">Sphingobium subterraneum</name>
    <dbReference type="NCBI Taxonomy" id="627688"/>
    <lineage>
        <taxon>Bacteria</taxon>
        <taxon>Pseudomonadati</taxon>
        <taxon>Pseudomonadota</taxon>
        <taxon>Alphaproteobacteria</taxon>
        <taxon>Sphingomonadales</taxon>
        <taxon>Sphingomonadaceae</taxon>
        <taxon>Sphingobium</taxon>
    </lineage>
</organism>
<feature type="domain" description="M23ase beta-sheet core" evidence="2">
    <location>
        <begin position="90"/>
        <end position="191"/>
    </location>
</feature>
<keyword evidence="1" id="KW-0732">Signal</keyword>
<proteinExistence type="predicted"/>
<sequence>MTWSRSADGLLLTVLLCAGPSVADAQGGPRAPLVLALPVDCDMERDCSIQKYVDRDPGPERLDYRCGALTTDGHDGTDFRLRRPWDFGLNVKVLAAAPGVVARVRDGVPDISVKDPAAPPVRDRMAGNAVVIRHDGGWETQYSHLKQGSVQVIPGTRVVAGTVLGAIGMSGNAEFAHLHFEIRHAGKAVDPFASASSEGCAISTPGLWSPAAVRSLTYKHTEILSADFADSPQAALEAYQKTDRSSHLQNKDMLLIWGMISGIRSEDIEIFRIYAPDGGLILESKNSIKEPSLQRVGYAAVRRPATGWAPGVYRGSYSLIRKDKIMGEVHVSRSLETAMIR</sequence>
<evidence type="ECO:0000313" key="4">
    <source>
        <dbReference type="Proteomes" id="UP000552700"/>
    </source>
</evidence>
<keyword evidence="3" id="KW-0378">Hydrolase</keyword>
<dbReference type="CDD" id="cd12797">
    <property type="entry name" value="M23_peptidase"/>
    <property type="match status" value="1"/>
</dbReference>
<name>A0A841J598_9SPHN</name>
<dbReference type="PANTHER" id="PTHR21666:SF270">
    <property type="entry name" value="MUREIN HYDROLASE ACTIVATOR ENVC"/>
    <property type="match status" value="1"/>
</dbReference>
<comment type="caution">
    <text evidence="3">The sequence shown here is derived from an EMBL/GenBank/DDBJ whole genome shotgun (WGS) entry which is preliminary data.</text>
</comment>
<dbReference type="GO" id="GO:0004222">
    <property type="term" value="F:metalloendopeptidase activity"/>
    <property type="evidence" value="ECO:0007669"/>
    <property type="project" value="TreeGrafter"/>
</dbReference>
<accession>A0A841J598</accession>
<gene>
    <name evidence="3" type="ORF">FHS92_001447</name>
</gene>
<dbReference type="PANTHER" id="PTHR21666">
    <property type="entry name" value="PEPTIDASE-RELATED"/>
    <property type="match status" value="1"/>
</dbReference>
<evidence type="ECO:0000256" key="1">
    <source>
        <dbReference type="SAM" id="SignalP"/>
    </source>
</evidence>
<dbReference type="RefSeq" id="WP_184079107.1">
    <property type="nucleotide sequence ID" value="NZ_JACIJP010000002.1"/>
</dbReference>
<dbReference type="InterPro" id="IPR016047">
    <property type="entry name" value="M23ase_b-sheet_dom"/>
</dbReference>
<feature type="signal peptide" evidence="1">
    <location>
        <begin position="1"/>
        <end position="25"/>
    </location>
</feature>